<protein>
    <submittedName>
        <fullName evidence="5">Putative Cytoplasm protein</fullName>
    </submittedName>
</protein>
<feature type="compositionally biased region" description="Basic and acidic residues" evidence="1">
    <location>
        <begin position="788"/>
        <end position="798"/>
    </location>
</feature>
<dbReference type="OrthoDB" id="10251113at2759"/>
<evidence type="ECO:0000259" key="2">
    <source>
        <dbReference type="Pfam" id="PF08553"/>
    </source>
</evidence>
<dbReference type="InterPro" id="IPR040458">
    <property type="entry name" value="Vid27"/>
</dbReference>
<gene>
    <name evidence="5" type="ORF">ASPCAL10556</name>
</gene>
<feature type="region of interest" description="Disordered" evidence="1">
    <location>
        <begin position="766"/>
        <end position="798"/>
    </location>
</feature>
<feature type="compositionally biased region" description="Low complexity" evidence="1">
    <location>
        <begin position="180"/>
        <end position="194"/>
    </location>
</feature>
<proteinExistence type="predicted"/>
<evidence type="ECO:0000259" key="4">
    <source>
        <dbReference type="Pfam" id="PF17748"/>
    </source>
</evidence>
<feature type="compositionally biased region" description="Low complexity" evidence="1">
    <location>
        <begin position="218"/>
        <end position="234"/>
    </location>
</feature>
<dbReference type="Pfam" id="PF17747">
    <property type="entry name" value="VID27_PH"/>
    <property type="match status" value="1"/>
</dbReference>
<dbReference type="Pfam" id="PF08553">
    <property type="entry name" value="VID27"/>
    <property type="match status" value="1"/>
</dbReference>
<dbReference type="InterPro" id="IPR013863">
    <property type="entry name" value="VID27_C"/>
</dbReference>
<reference evidence="6" key="1">
    <citation type="journal article" date="2016" name="Genome Announc.">
        <title>Draft genome sequences of fungus Aspergillus calidoustus.</title>
        <authorList>
            <person name="Horn F."/>
            <person name="Linde J."/>
            <person name="Mattern D.J."/>
            <person name="Walther G."/>
            <person name="Guthke R."/>
            <person name="Scherlach K."/>
            <person name="Martin K."/>
            <person name="Brakhage A.A."/>
            <person name="Petzke L."/>
            <person name="Valiante V."/>
        </authorList>
    </citation>
    <scope>NUCLEOTIDE SEQUENCE [LARGE SCALE GENOMIC DNA]</scope>
    <source>
        <strain evidence="6">SF006504</strain>
    </source>
</reference>
<dbReference type="PANTHER" id="PTHR31913:SF0">
    <property type="entry name" value="VACUOLAR IMPORT AND DEGRADATION PROTEIN 27"/>
    <property type="match status" value="1"/>
</dbReference>
<accession>A0A0U5G889</accession>
<dbReference type="InterPro" id="IPR040979">
    <property type="entry name" value="Vid27_N"/>
</dbReference>
<dbReference type="Pfam" id="PF17748">
    <property type="entry name" value="VID27_N"/>
    <property type="match status" value="1"/>
</dbReference>
<feature type="region of interest" description="Disordered" evidence="1">
    <location>
        <begin position="162"/>
        <end position="203"/>
    </location>
</feature>
<dbReference type="Proteomes" id="UP000054771">
    <property type="component" value="Unassembled WGS sequence"/>
</dbReference>
<feature type="region of interest" description="Disordered" evidence="1">
    <location>
        <begin position="215"/>
        <end position="238"/>
    </location>
</feature>
<feature type="domain" description="Vacuolar import/degradation Vid27 C-terminal" evidence="2">
    <location>
        <begin position="423"/>
        <end position="775"/>
    </location>
</feature>
<dbReference type="InterPro" id="IPR040768">
    <property type="entry name" value="Vid27_PH"/>
</dbReference>
<evidence type="ECO:0000313" key="6">
    <source>
        <dbReference type="Proteomes" id="UP000054771"/>
    </source>
</evidence>
<sequence length="798" mass="89921">MFMLRNVSKFIFGDSSKESIIDIPQGQLYLVRPLSPKGYSELIFKDAAASIRRTGQEFQYQLVIQRAYEEGEEELGEDEDGEGVADSLDKDEKAFLLDQNLHFRSEVREGGSKILAWRDLSGDVGDLFEFVCDPSVPSDKVSTFELAALQCQYERKYRRSAQRATQEELQEFSFQEEKPIPSASPIASPAKSPAHSLTSGDTTMVRDTEYTRAKKQLAAPAATDAPTVAPPSAAHPEARETLTQEKAELHLFDLPSGTFVLKDANVVATVTEVGDWQYWLQISGDDRDWLGQAVVADINPVFNFEYLSFIFNHYDENGSAYSWLLRFKDQVTEERFQQGLLQALWEQLNEVKWTKVKDNDKDYVLDAFQELTMEDADQAAEADEEEEEEEEEEEDQYDGQRSEHYDSDEEQDDVVTRDDDGNVNSQLAVGYKHDRSFVVRGSKIGVFKHTPDNNLEFSTNISKVETPKGKLFSPKKVMLHAEDSNMILQNSDNPNSLYRMDLEYGKIVDEWKVHDDIPVHTFAPESKFSQMTSAQPFVGASHNALFRVDPRVSGNKLVEAELKQYASKNDFSALATTEKGYLAVASNKGDIRMFDRLGINAKTHIPALGEAIIGLDVSADGRWVLATCRTYLLLIDSMQKEGKNEGKLGFERSFAKDSKPQPRRLGLQPAHVAQFQHETKKPISFTPARFNTGVDSQETSIVTATGPFIITWSLKKVTSGRKDPYTIKRYSEEVMADNFRFGSDKNVIVALPNEVNMVAKRALQKPTRESIAGPVTPSRRSTRWGSRLGRDDIVNSPY</sequence>
<dbReference type="OMA" id="RLNETKW"/>
<feature type="compositionally biased region" description="Acidic residues" evidence="1">
    <location>
        <begin position="376"/>
        <end position="397"/>
    </location>
</feature>
<dbReference type="EMBL" id="CDMC01000009">
    <property type="protein sequence ID" value="CEL07399.1"/>
    <property type="molecule type" value="Genomic_DNA"/>
</dbReference>
<evidence type="ECO:0000259" key="3">
    <source>
        <dbReference type="Pfam" id="PF17747"/>
    </source>
</evidence>
<evidence type="ECO:0000313" key="5">
    <source>
        <dbReference type="EMBL" id="CEL07399.1"/>
    </source>
</evidence>
<dbReference type="STRING" id="454130.A0A0U5G889"/>
<feature type="region of interest" description="Disordered" evidence="1">
    <location>
        <begin position="376"/>
        <end position="423"/>
    </location>
</feature>
<dbReference type="SUPFAM" id="SSF69322">
    <property type="entry name" value="Tricorn protease domain 2"/>
    <property type="match status" value="1"/>
</dbReference>
<feature type="domain" description="Vid27 PH-like" evidence="3">
    <location>
        <begin position="240"/>
        <end position="347"/>
    </location>
</feature>
<organism evidence="5 6">
    <name type="scientific">Aspergillus calidoustus</name>
    <dbReference type="NCBI Taxonomy" id="454130"/>
    <lineage>
        <taxon>Eukaryota</taxon>
        <taxon>Fungi</taxon>
        <taxon>Dikarya</taxon>
        <taxon>Ascomycota</taxon>
        <taxon>Pezizomycotina</taxon>
        <taxon>Eurotiomycetes</taxon>
        <taxon>Eurotiomycetidae</taxon>
        <taxon>Eurotiales</taxon>
        <taxon>Aspergillaceae</taxon>
        <taxon>Aspergillus</taxon>
        <taxon>Aspergillus subgen. Nidulantes</taxon>
    </lineage>
</organism>
<dbReference type="GO" id="GO:0005634">
    <property type="term" value="C:nucleus"/>
    <property type="evidence" value="ECO:0007669"/>
    <property type="project" value="TreeGrafter"/>
</dbReference>
<name>A0A0U5G889_ASPCI</name>
<dbReference type="PANTHER" id="PTHR31913">
    <property type="entry name" value="VACUOLAR IMPORT AND DEGRADATION PROTEIN 27"/>
    <property type="match status" value="1"/>
</dbReference>
<dbReference type="AlphaFoldDB" id="A0A0U5G889"/>
<evidence type="ECO:0000256" key="1">
    <source>
        <dbReference type="SAM" id="MobiDB-lite"/>
    </source>
</evidence>
<dbReference type="GO" id="GO:0005737">
    <property type="term" value="C:cytoplasm"/>
    <property type="evidence" value="ECO:0007669"/>
    <property type="project" value="TreeGrafter"/>
</dbReference>
<feature type="domain" description="Vid27 N-terminal" evidence="4">
    <location>
        <begin position="1"/>
        <end position="173"/>
    </location>
</feature>
<keyword evidence="6" id="KW-1185">Reference proteome</keyword>